<dbReference type="Proteomes" id="UP001341840">
    <property type="component" value="Unassembled WGS sequence"/>
</dbReference>
<protein>
    <recommendedName>
        <fullName evidence="2">RRM domain-containing protein</fullName>
    </recommendedName>
</protein>
<reference evidence="3 4" key="1">
    <citation type="journal article" date="2023" name="Plants (Basel)">
        <title>Bridging the Gap: Combining Genomics and Transcriptomics Approaches to Understand Stylosanthes scabra, an Orphan Legume from the Brazilian Caatinga.</title>
        <authorList>
            <person name="Ferreira-Neto J.R.C."/>
            <person name="da Silva M.D."/>
            <person name="Binneck E."/>
            <person name="de Melo N.F."/>
            <person name="da Silva R.H."/>
            <person name="de Melo A.L.T.M."/>
            <person name="Pandolfi V."/>
            <person name="Bustamante F.O."/>
            <person name="Brasileiro-Vidal A.C."/>
            <person name="Benko-Iseppon A.M."/>
        </authorList>
    </citation>
    <scope>NUCLEOTIDE SEQUENCE [LARGE SCALE GENOMIC DNA]</scope>
    <source>
        <tissue evidence="3">Leaves</tissue>
    </source>
</reference>
<feature type="non-terminal residue" evidence="3">
    <location>
        <position position="97"/>
    </location>
</feature>
<accession>A0ABU6VVX3</accession>
<feature type="domain" description="RRM" evidence="2">
    <location>
        <begin position="33"/>
        <end position="97"/>
    </location>
</feature>
<evidence type="ECO:0000313" key="3">
    <source>
        <dbReference type="EMBL" id="MED6177117.1"/>
    </source>
</evidence>
<name>A0ABU6VVX3_9FABA</name>
<proteinExistence type="predicted"/>
<comment type="caution">
    <text evidence="3">The sequence shown here is derived from an EMBL/GenBank/DDBJ whole genome shotgun (WGS) entry which is preliminary data.</text>
</comment>
<dbReference type="PROSITE" id="PS50102">
    <property type="entry name" value="RRM"/>
    <property type="match status" value="1"/>
</dbReference>
<keyword evidence="4" id="KW-1185">Reference proteome</keyword>
<dbReference type="InterPro" id="IPR035979">
    <property type="entry name" value="RBD_domain_sf"/>
</dbReference>
<keyword evidence="1" id="KW-0694">RNA-binding</keyword>
<organism evidence="3 4">
    <name type="scientific">Stylosanthes scabra</name>
    <dbReference type="NCBI Taxonomy" id="79078"/>
    <lineage>
        <taxon>Eukaryota</taxon>
        <taxon>Viridiplantae</taxon>
        <taxon>Streptophyta</taxon>
        <taxon>Embryophyta</taxon>
        <taxon>Tracheophyta</taxon>
        <taxon>Spermatophyta</taxon>
        <taxon>Magnoliopsida</taxon>
        <taxon>eudicotyledons</taxon>
        <taxon>Gunneridae</taxon>
        <taxon>Pentapetalae</taxon>
        <taxon>rosids</taxon>
        <taxon>fabids</taxon>
        <taxon>Fabales</taxon>
        <taxon>Fabaceae</taxon>
        <taxon>Papilionoideae</taxon>
        <taxon>50 kb inversion clade</taxon>
        <taxon>dalbergioids sensu lato</taxon>
        <taxon>Dalbergieae</taxon>
        <taxon>Pterocarpus clade</taxon>
        <taxon>Stylosanthes</taxon>
    </lineage>
</organism>
<evidence type="ECO:0000259" key="2">
    <source>
        <dbReference type="PROSITE" id="PS50102"/>
    </source>
</evidence>
<dbReference type="Pfam" id="PF00076">
    <property type="entry name" value="RRM_1"/>
    <property type="match status" value="1"/>
</dbReference>
<dbReference type="SUPFAM" id="SSF54928">
    <property type="entry name" value="RNA-binding domain, RBD"/>
    <property type="match status" value="1"/>
</dbReference>
<dbReference type="InterPro" id="IPR000504">
    <property type="entry name" value="RRM_dom"/>
</dbReference>
<dbReference type="InterPro" id="IPR012677">
    <property type="entry name" value="Nucleotide-bd_a/b_plait_sf"/>
</dbReference>
<evidence type="ECO:0000313" key="4">
    <source>
        <dbReference type="Proteomes" id="UP001341840"/>
    </source>
</evidence>
<sequence length="97" mass="11322">MGGFALGGRRLQNGLGSRRQQLQRWSFHGNQVHTIFVDNLPMMVAKRDLYIEFGKDGSITNVFVSRKQRTNPFAFVRFDTFGRAKKAIERMNRTTWR</sequence>
<dbReference type="EMBL" id="JASCZI010153164">
    <property type="protein sequence ID" value="MED6177117.1"/>
    <property type="molecule type" value="Genomic_DNA"/>
</dbReference>
<gene>
    <name evidence="3" type="ORF">PIB30_094888</name>
</gene>
<dbReference type="CDD" id="cd00590">
    <property type="entry name" value="RRM_SF"/>
    <property type="match status" value="1"/>
</dbReference>
<evidence type="ECO:0000256" key="1">
    <source>
        <dbReference type="PROSITE-ProRule" id="PRU00176"/>
    </source>
</evidence>
<dbReference type="Gene3D" id="3.30.70.330">
    <property type="match status" value="1"/>
</dbReference>